<evidence type="ECO:0008006" key="8">
    <source>
        <dbReference type="Google" id="ProtNLM"/>
    </source>
</evidence>
<keyword evidence="3" id="KW-0863">Zinc-finger</keyword>
<evidence type="ECO:0000256" key="5">
    <source>
        <dbReference type="ARBA" id="ARBA00023242"/>
    </source>
</evidence>
<protein>
    <recommendedName>
        <fullName evidence="8">BED-type domain-containing protein</fullName>
    </recommendedName>
</protein>
<evidence type="ECO:0000256" key="3">
    <source>
        <dbReference type="ARBA" id="ARBA00022771"/>
    </source>
</evidence>
<dbReference type="GO" id="GO:0008270">
    <property type="term" value="F:zinc ion binding"/>
    <property type="evidence" value="ECO:0007669"/>
    <property type="project" value="UniProtKB-KW"/>
</dbReference>
<dbReference type="EMBL" id="CAGKOT010000008">
    <property type="protein sequence ID" value="CAB5351406.1"/>
    <property type="molecule type" value="Genomic_DNA"/>
</dbReference>
<evidence type="ECO:0000256" key="4">
    <source>
        <dbReference type="ARBA" id="ARBA00022833"/>
    </source>
</evidence>
<comment type="caution">
    <text evidence="6">The sequence shown here is derived from an EMBL/GenBank/DDBJ whole genome shotgun (WGS) entry which is preliminary data.</text>
</comment>
<keyword evidence="5" id="KW-0539">Nucleus</keyword>
<name>A0A915YWY5_9GLOM</name>
<reference evidence="6" key="1">
    <citation type="submission" date="2020-05" db="EMBL/GenBank/DDBJ databases">
        <authorList>
            <person name="Rincon C."/>
            <person name="Sanders R I."/>
            <person name="Robbins C."/>
            <person name="Chaturvedi A."/>
        </authorList>
    </citation>
    <scope>NUCLEOTIDE SEQUENCE</scope>
    <source>
        <strain evidence="6">CHB12</strain>
    </source>
</reference>
<accession>A0A915YWY5</accession>
<organism evidence="6 7">
    <name type="scientific">Rhizophagus irregularis</name>
    <dbReference type="NCBI Taxonomy" id="588596"/>
    <lineage>
        <taxon>Eukaryota</taxon>
        <taxon>Fungi</taxon>
        <taxon>Fungi incertae sedis</taxon>
        <taxon>Mucoromycota</taxon>
        <taxon>Glomeromycotina</taxon>
        <taxon>Glomeromycetes</taxon>
        <taxon>Glomerales</taxon>
        <taxon>Glomeraceae</taxon>
        <taxon>Rhizophagus</taxon>
    </lineage>
</organism>
<dbReference type="VEuPathDB" id="FungiDB:RhiirFUN_007613"/>
<dbReference type="Proteomes" id="UP000684084">
    <property type="component" value="Unassembled WGS sequence"/>
</dbReference>
<dbReference type="InterPro" id="IPR052035">
    <property type="entry name" value="ZnF_BED_domain_contain"/>
</dbReference>
<dbReference type="GO" id="GO:0005634">
    <property type="term" value="C:nucleus"/>
    <property type="evidence" value="ECO:0007669"/>
    <property type="project" value="UniProtKB-SubCell"/>
</dbReference>
<keyword evidence="2" id="KW-0479">Metal-binding</keyword>
<evidence type="ECO:0000313" key="6">
    <source>
        <dbReference type="EMBL" id="CAB5351406.1"/>
    </source>
</evidence>
<sequence>MSSTVSEVKRGRKESYVWDHYIKEPLGSGHYTAKCHYCTQTWSRGRPEILKSHLALYCKEVPLAIKSEYMEMLAIGSTSTNRKQKLDTDSSAAEIDADKKDRIDQALIRYFVCCGIPFSTVNHPYFIDFVQSLCFAYNPPKRSSLSTTILNKETAIVLKKIKEELKYEEDLTLAVDGWSDLLGRSIYAFIIITPGAHLQEDIIQSLTKGGGLKISVKTRWSTAWDCCDSIIRLENNLKNILETQPEIFYNAISTKNLLQNRQFFQDVEQLRAVLAPAKRAVQAIEVNASNMASIFMELIKMAVAIKQISNYLDLDF</sequence>
<dbReference type="PANTHER" id="PTHR46481:SF10">
    <property type="entry name" value="ZINC FINGER BED DOMAIN-CONTAINING PROTEIN 39"/>
    <property type="match status" value="1"/>
</dbReference>
<dbReference type="PANTHER" id="PTHR46481">
    <property type="entry name" value="ZINC FINGER BED DOMAIN-CONTAINING PROTEIN 4"/>
    <property type="match status" value="1"/>
</dbReference>
<evidence type="ECO:0000313" key="7">
    <source>
        <dbReference type="Proteomes" id="UP000684084"/>
    </source>
</evidence>
<evidence type="ECO:0000256" key="2">
    <source>
        <dbReference type="ARBA" id="ARBA00022723"/>
    </source>
</evidence>
<evidence type="ECO:0000256" key="1">
    <source>
        <dbReference type="ARBA" id="ARBA00004123"/>
    </source>
</evidence>
<comment type="subcellular location">
    <subcellularLocation>
        <location evidence="1">Nucleus</location>
    </subcellularLocation>
</comment>
<gene>
    <name evidence="6" type="ORF">CHRIB12_LOCUS5142</name>
</gene>
<proteinExistence type="predicted"/>
<keyword evidence="4" id="KW-0862">Zinc</keyword>
<dbReference type="AlphaFoldDB" id="A0A915YWY5"/>
<dbReference type="OrthoDB" id="2426623at2759"/>